<feature type="region of interest" description="Disordered" evidence="14">
    <location>
        <begin position="1"/>
        <end position="35"/>
    </location>
</feature>
<comment type="similarity">
    <text evidence="2 13">Belongs to the type III secretion exporter family.</text>
</comment>
<evidence type="ECO:0000313" key="15">
    <source>
        <dbReference type="EMBL" id="CBA31747.1"/>
    </source>
</evidence>
<dbReference type="GO" id="GO:0005886">
    <property type="term" value="C:plasma membrane"/>
    <property type="evidence" value="ECO:0007669"/>
    <property type="project" value="UniProtKB-SubCell"/>
</dbReference>
<evidence type="ECO:0000256" key="12">
    <source>
        <dbReference type="ARBA" id="ARBA00025078"/>
    </source>
</evidence>
<dbReference type="HOGENOM" id="CLU_041013_1_0_6"/>
<protein>
    <recommendedName>
        <fullName evidence="3 13">Flagellar biosynthetic protein FlhB</fullName>
    </recommendedName>
</protein>
<dbReference type="KEGG" id="ctu:CTU_25720"/>
<dbReference type="SUPFAM" id="SSF160544">
    <property type="entry name" value="EscU C-terminal domain-like"/>
    <property type="match status" value="1"/>
</dbReference>
<evidence type="ECO:0000256" key="4">
    <source>
        <dbReference type="ARBA" id="ARBA00022448"/>
    </source>
</evidence>
<keyword evidence="15" id="KW-0969">Cilium</keyword>
<evidence type="ECO:0000256" key="13">
    <source>
        <dbReference type="RuleBase" id="RU364091"/>
    </source>
</evidence>
<evidence type="ECO:0000256" key="11">
    <source>
        <dbReference type="ARBA" id="ARBA00023225"/>
    </source>
</evidence>
<dbReference type="PANTHER" id="PTHR30531">
    <property type="entry name" value="FLAGELLAR BIOSYNTHETIC PROTEIN FLHB"/>
    <property type="match status" value="1"/>
</dbReference>
<dbReference type="GO" id="GO:0009306">
    <property type="term" value="P:protein secretion"/>
    <property type="evidence" value="ECO:0007669"/>
    <property type="project" value="InterPro"/>
</dbReference>
<dbReference type="Gene3D" id="6.10.250.2080">
    <property type="match status" value="1"/>
</dbReference>
<reference evidence="15 16" key="1">
    <citation type="journal article" date="2010" name="J. Bacteriol.">
        <title>Complete Genome Sequence of Cronobacter turicensis LMG 23827, a foodborne pathogen causing deaths in neonates.</title>
        <authorList>
            <person name="Stephan R."/>
            <person name="Lehner A."/>
            <person name="Tischler P."/>
            <person name="Rattei T."/>
        </authorList>
    </citation>
    <scope>NUCLEOTIDE SEQUENCE [LARGE SCALE GENOMIC DNA]</scope>
    <source>
        <strain evidence="16">DSM 18703 / CCUG 55852 / LMG 23827 / z3032</strain>
    </source>
</reference>
<keyword evidence="4 13" id="KW-0813">Transport</keyword>
<dbReference type="InterPro" id="IPR029025">
    <property type="entry name" value="T3SS_substrate_exporter_C"/>
</dbReference>
<keyword evidence="15" id="KW-0966">Cell projection</keyword>
<dbReference type="AlphaFoldDB" id="C9XUN6"/>
<dbReference type="Gene3D" id="3.40.1690.10">
    <property type="entry name" value="secretion proteins EscU"/>
    <property type="match status" value="1"/>
</dbReference>
<dbReference type="GO" id="GO:0044780">
    <property type="term" value="P:bacterial-type flagellum assembly"/>
    <property type="evidence" value="ECO:0007669"/>
    <property type="project" value="InterPro"/>
</dbReference>
<keyword evidence="8 13" id="KW-0653">Protein transport</keyword>
<comment type="caution">
    <text evidence="13">Lacks conserved residue(s) required for the propagation of feature annotation.</text>
</comment>
<feature type="compositionally biased region" description="Basic and acidic residues" evidence="14">
    <location>
        <begin position="18"/>
        <end position="35"/>
    </location>
</feature>
<feature type="transmembrane region" description="Helical" evidence="13">
    <location>
        <begin position="195"/>
        <end position="223"/>
    </location>
</feature>
<keyword evidence="11 13" id="KW-1006">Bacterial flagellum protein export</keyword>
<keyword evidence="9 13" id="KW-1133">Transmembrane helix</keyword>
<evidence type="ECO:0000256" key="2">
    <source>
        <dbReference type="ARBA" id="ARBA00010690"/>
    </source>
</evidence>
<evidence type="ECO:0000256" key="8">
    <source>
        <dbReference type="ARBA" id="ARBA00022927"/>
    </source>
</evidence>
<evidence type="ECO:0000256" key="1">
    <source>
        <dbReference type="ARBA" id="ARBA00004651"/>
    </source>
</evidence>
<dbReference type="PRINTS" id="PR00950">
    <property type="entry name" value="TYPE3IMSPROT"/>
</dbReference>
<proteinExistence type="inferred from homology"/>
<comment type="function">
    <text evidence="12 13">Required for formation of the rod structure in the basal body of the flagellar apparatus. Together with FliI and FliH, may constitute the export apparatus of flagellin.</text>
</comment>
<dbReference type="Proteomes" id="UP000002069">
    <property type="component" value="Chromosome"/>
</dbReference>
<evidence type="ECO:0000256" key="9">
    <source>
        <dbReference type="ARBA" id="ARBA00022989"/>
    </source>
</evidence>
<gene>
    <name evidence="13 15" type="primary">flhB</name>
    <name evidence="15" type="ordered locus">Ctu_25720</name>
</gene>
<evidence type="ECO:0000313" key="16">
    <source>
        <dbReference type="Proteomes" id="UP000002069"/>
    </source>
</evidence>
<accession>C9XUN6</accession>
<dbReference type="InterPro" id="IPR006136">
    <property type="entry name" value="FlhB"/>
</dbReference>
<dbReference type="NCBIfam" id="TIGR00328">
    <property type="entry name" value="flhB"/>
    <property type="match status" value="1"/>
</dbReference>
<keyword evidence="7 13" id="KW-1005">Bacterial flagellum biogenesis</keyword>
<keyword evidence="6 13" id="KW-0812">Transmembrane</keyword>
<dbReference type="PATRIC" id="fig|693216.3.peg.2439"/>
<evidence type="ECO:0000256" key="7">
    <source>
        <dbReference type="ARBA" id="ARBA00022795"/>
    </source>
</evidence>
<evidence type="ECO:0000256" key="3">
    <source>
        <dbReference type="ARBA" id="ARBA00021622"/>
    </source>
</evidence>
<keyword evidence="5 13" id="KW-1003">Cell membrane</keyword>
<sequence length="392" mass="43746">MRNSSCENRIVSDDSDDKTEAPTPHRREKAREEGQIPRSRELTSMLMLLVGVAVIWMGGSLLARQLAAMLSHGLHFDHSIINDPKLVVGQISFLIKQALVALVPLIMGVVIVALFAPMLLGGLLFNTKAVAFKPEKLNPLPGIKRIFSSQSLAELLKAVLKSVLVGIVTGCFLWYNWPDMMRLISESPISAMRNAMNLVALCCILIVMGLVPMVGFDVFWQIVSHTKKLRMSRQDIRDEFKNQEGDPHVKGRIRQQQREAARRRMMADVPKADVIVTNPTHYSVALQYDENKMSAPKVVAKGAGLVALRIREIGNEHRIPMLEAPPLARALYRHAEIGQQIPGQLYAAVAEVLAWVWQLKRWRLAGGLIPKKPENLPVPEALDFLNEKDTDG</sequence>
<evidence type="ECO:0000256" key="5">
    <source>
        <dbReference type="ARBA" id="ARBA00022475"/>
    </source>
</evidence>
<keyword evidence="15" id="KW-0282">Flagellum</keyword>
<name>C9XUN6_CROTZ</name>
<evidence type="ECO:0000256" key="10">
    <source>
        <dbReference type="ARBA" id="ARBA00023136"/>
    </source>
</evidence>
<reference evidence="16" key="2">
    <citation type="journal article" date="2011" name="J. Bacteriol.">
        <title>Complete genome sequence of Cronobacter turicensis LMG 23827, a food-borne pathogen causing deaths in neonates.</title>
        <authorList>
            <person name="Stephan R."/>
            <person name="Lehner A."/>
            <person name="Tischler P."/>
            <person name="Rattei T."/>
        </authorList>
    </citation>
    <scope>NUCLEOTIDE SEQUENCE [LARGE SCALE GENOMIC DNA]</scope>
    <source>
        <strain evidence="16">DSM 18703 / CCUG 55852 / LMG 23827 / z3032</strain>
    </source>
</reference>
<evidence type="ECO:0000256" key="6">
    <source>
        <dbReference type="ARBA" id="ARBA00022692"/>
    </source>
</evidence>
<comment type="subcellular location">
    <subcellularLocation>
        <location evidence="1">Cell membrane</location>
        <topology evidence="1">Multi-pass membrane protein</topology>
    </subcellularLocation>
</comment>
<feature type="transmembrane region" description="Helical" evidence="13">
    <location>
        <begin position="98"/>
        <end position="125"/>
    </location>
</feature>
<organism evidence="15 16">
    <name type="scientific">Cronobacter turicensis (strain DSM 18703 / CCUG 55852 / LMG 23827 / z3032)</name>
    <dbReference type="NCBI Taxonomy" id="693216"/>
    <lineage>
        <taxon>Bacteria</taxon>
        <taxon>Pseudomonadati</taxon>
        <taxon>Pseudomonadota</taxon>
        <taxon>Gammaproteobacteria</taxon>
        <taxon>Enterobacterales</taxon>
        <taxon>Enterobacteriaceae</taxon>
        <taxon>Cronobacter</taxon>
    </lineage>
</organism>
<dbReference type="EMBL" id="FN543093">
    <property type="protein sequence ID" value="CBA31747.1"/>
    <property type="molecule type" value="Genomic_DNA"/>
</dbReference>
<feature type="transmembrane region" description="Helical" evidence="13">
    <location>
        <begin position="45"/>
        <end position="63"/>
    </location>
</feature>
<dbReference type="Pfam" id="PF01312">
    <property type="entry name" value="Bac_export_2"/>
    <property type="match status" value="1"/>
</dbReference>
<dbReference type="MEROPS" id="N06.A01"/>
<dbReference type="PANTHER" id="PTHR30531:SF12">
    <property type="entry name" value="FLAGELLAR BIOSYNTHETIC PROTEIN FLHB"/>
    <property type="match status" value="1"/>
</dbReference>
<keyword evidence="10 13" id="KW-0472">Membrane</keyword>
<dbReference type="InterPro" id="IPR006135">
    <property type="entry name" value="T3SS_substrate_exporter"/>
</dbReference>
<keyword evidence="16" id="KW-1185">Reference proteome</keyword>
<evidence type="ECO:0000256" key="14">
    <source>
        <dbReference type="SAM" id="MobiDB-lite"/>
    </source>
</evidence>
<dbReference type="FunFam" id="3.40.1690.10:FF:000001">
    <property type="entry name" value="Flagellar biosynthetic protein FlhB"/>
    <property type="match status" value="1"/>
</dbReference>